<dbReference type="InterPro" id="IPR005240">
    <property type="entry name" value="DUF389"/>
</dbReference>
<accession>A0A3G8JRH6</accession>
<evidence type="ECO:0008006" key="4">
    <source>
        <dbReference type="Google" id="ProtNLM"/>
    </source>
</evidence>
<dbReference type="RefSeq" id="WP_124709870.1">
    <property type="nucleotide sequence ID" value="NZ_CP033972.1"/>
</dbReference>
<evidence type="ECO:0000313" key="3">
    <source>
        <dbReference type="Proteomes" id="UP000271469"/>
    </source>
</evidence>
<dbReference type="Proteomes" id="UP000271469">
    <property type="component" value="Chromosome"/>
</dbReference>
<keyword evidence="1" id="KW-0812">Transmembrane</keyword>
<feature type="transmembrane region" description="Helical" evidence="1">
    <location>
        <begin position="58"/>
        <end position="79"/>
    </location>
</feature>
<dbReference type="NCBIfam" id="TIGR00341">
    <property type="entry name" value="TIGR00341 family protein"/>
    <property type="match status" value="1"/>
</dbReference>
<organism evidence="2 3">
    <name type="scientific">Gordonia insulae</name>
    <dbReference type="NCBI Taxonomy" id="2420509"/>
    <lineage>
        <taxon>Bacteria</taxon>
        <taxon>Bacillati</taxon>
        <taxon>Actinomycetota</taxon>
        <taxon>Actinomycetes</taxon>
        <taxon>Mycobacteriales</taxon>
        <taxon>Gordoniaceae</taxon>
        <taxon>Gordonia</taxon>
    </lineage>
</organism>
<protein>
    <recommendedName>
        <fullName evidence="4">TIGR00341 family protein</fullName>
    </recommendedName>
</protein>
<sequence length="332" mass="34053">MVPTLIPDSQRRSLDEIVERLDLSTGDAKAKQSAFWIMLTLSGVIAVSGVVADSTATVIGAMIVAPLSTPILGIGLGIVTARGRLILTSLGYVLAGVVLVTVLGVVVAQLLPNPTNVLANSQVLGRTSPTLVDLLAALATGLVGAIAITRRDVGDVLPGVAIAISLVPPLGVVGVCLGSGAPSLALGAFVLFASNVVAMIITGIVVLTLAGYHREAAEAETTGTGTRPHRTRSYLVLAIALVVVAVPMVLNSLSSLWSRQIASATDSWLSDAGLTSAEVTNVQWSGDKVTVSVLAPPDLPSVDDLQHTVDDLVPWDPQIVVVHTVGAREAAN</sequence>
<keyword evidence="1" id="KW-0472">Membrane</keyword>
<evidence type="ECO:0000313" key="2">
    <source>
        <dbReference type="EMBL" id="AZG47528.1"/>
    </source>
</evidence>
<feature type="transmembrane region" description="Helical" evidence="1">
    <location>
        <begin position="186"/>
        <end position="212"/>
    </location>
</feature>
<dbReference type="PANTHER" id="PTHR20992:SF9">
    <property type="entry name" value="AT15442P-RELATED"/>
    <property type="match status" value="1"/>
</dbReference>
<keyword evidence="1" id="KW-1133">Transmembrane helix</keyword>
<dbReference type="AlphaFoldDB" id="A0A3G8JRH6"/>
<proteinExistence type="predicted"/>
<dbReference type="KEGG" id="gom:D7316_04139"/>
<gene>
    <name evidence="2" type="ORF">D7316_04139</name>
</gene>
<dbReference type="EMBL" id="CP033972">
    <property type="protein sequence ID" value="AZG47528.1"/>
    <property type="molecule type" value="Genomic_DNA"/>
</dbReference>
<keyword evidence="3" id="KW-1185">Reference proteome</keyword>
<name>A0A3G8JRH6_9ACTN</name>
<feature type="transmembrane region" description="Helical" evidence="1">
    <location>
        <begin position="91"/>
        <end position="111"/>
    </location>
</feature>
<evidence type="ECO:0000256" key="1">
    <source>
        <dbReference type="SAM" id="Phobius"/>
    </source>
</evidence>
<feature type="transmembrane region" description="Helical" evidence="1">
    <location>
        <begin position="233"/>
        <end position="250"/>
    </location>
</feature>
<reference evidence="2 3" key="1">
    <citation type="submission" date="2018-11" db="EMBL/GenBank/DDBJ databases">
        <title>Gordonia insulae sp. nov., isolated from an island soil.</title>
        <authorList>
            <person name="Kim Y.S."/>
            <person name="Kim S.B."/>
        </authorList>
    </citation>
    <scope>NUCLEOTIDE SEQUENCE [LARGE SCALE GENOMIC DNA]</scope>
    <source>
        <strain evidence="2 3">MMS17-SY073</strain>
    </source>
</reference>
<feature type="transmembrane region" description="Helical" evidence="1">
    <location>
        <begin position="131"/>
        <end position="149"/>
    </location>
</feature>
<dbReference type="PANTHER" id="PTHR20992">
    <property type="entry name" value="AT15442P-RELATED"/>
    <property type="match status" value="1"/>
</dbReference>
<feature type="transmembrane region" description="Helical" evidence="1">
    <location>
        <begin position="156"/>
        <end position="180"/>
    </location>
</feature>
<dbReference type="Pfam" id="PF04087">
    <property type="entry name" value="DUF389"/>
    <property type="match status" value="1"/>
</dbReference>
<feature type="transmembrane region" description="Helical" evidence="1">
    <location>
        <begin position="34"/>
        <end position="52"/>
    </location>
</feature>
<dbReference type="OrthoDB" id="9790659at2"/>